<accession>A0ABR1QZL1</accession>
<dbReference type="Pfam" id="PF00187">
    <property type="entry name" value="Chitin_bind_1"/>
    <property type="match status" value="1"/>
</dbReference>
<dbReference type="Proteomes" id="UP001396898">
    <property type="component" value="Unassembled WGS sequence"/>
</dbReference>
<gene>
    <name evidence="5" type="ORF">PG991_016278</name>
</gene>
<feature type="disulfide bond" evidence="2">
    <location>
        <begin position="109"/>
        <end position="123"/>
    </location>
</feature>
<keyword evidence="1 2" id="KW-0147">Chitin-binding</keyword>
<dbReference type="PROSITE" id="PS50941">
    <property type="entry name" value="CHIT_BIND_I_2"/>
    <property type="match status" value="2"/>
</dbReference>
<proteinExistence type="predicted"/>
<organism evidence="5 6">
    <name type="scientific">Apiospora marii</name>
    <dbReference type="NCBI Taxonomy" id="335849"/>
    <lineage>
        <taxon>Eukaryota</taxon>
        <taxon>Fungi</taxon>
        <taxon>Dikarya</taxon>
        <taxon>Ascomycota</taxon>
        <taxon>Pezizomycotina</taxon>
        <taxon>Sordariomycetes</taxon>
        <taxon>Xylariomycetidae</taxon>
        <taxon>Amphisphaeriales</taxon>
        <taxon>Apiosporaceae</taxon>
        <taxon>Apiospora</taxon>
    </lineage>
</organism>
<dbReference type="InterPro" id="IPR001002">
    <property type="entry name" value="Chitin-bd_1"/>
</dbReference>
<dbReference type="SUPFAM" id="SSF57016">
    <property type="entry name" value="Plant lectins/antimicrobial peptides"/>
    <property type="match status" value="2"/>
</dbReference>
<name>A0ABR1QZL1_9PEZI</name>
<feature type="domain" description="Chitin-binding type-1" evidence="4">
    <location>
        <begin position="24"/>
        <end position="79"/>
    </location>
</feature>
<sequence>MLSPLSLALACLATHGAFAAVSPDGTCGMAKAGANKGYTCFKEKACCSSAGYCGAEDAYCLNSAGCQGTYSNATNACRAPVPGTTISVDGTCGTVEAGKYGYKCPGSDCCSAAGWCGTTTDHCSKATGCQATYGKCNN</sequence>
<feature type="domain" description="Chitin-binding type-1" evidence="4">
    <location>
        <begin position="89"/>
        <end position="138"/>
    </location>
</feature>
<dbReference type="Gene3D" id="3.30.60.10">
    <property type="entry name" value="Endochitinase-like"/>
    <property type="match status" value="2"/>
</dbReference>
<keyword evidence="6" id="KW-1185">Reference proteome</keyword>
<keyword evidence="2" id="KW-1015">Disulfide bond</keyword>
<dbReference type="EMBL" id="JAQQWI010000025">
    <property type="protein sequence ID" value="KAK7993099.1"/>
    <property type="molecule type" value="Genomic_DNA"/>
</dbReference>
<evidence type="ECO:0000313" key="5">
    <source>
        <dbReference type="EMBL" id="KAK7993099.1"/>
    </source>
</evidence>
<evidence type="ECO:0000256" key="2">
    <source>
        <dbReference type="PROSITE-ProRule" id="PRU00261"/>
    </source>
</evidence>
<feature type="signal peptide" evidence="3">
    <location>
        <begin position="1"/>
        <end position="19"/>
    </location>
</feature>
<feature type="disulfide bond" evidence="2">
    <location>
        <begin position="46"/>
        <end position="60"/>
    </location>
</feature>
<feature type="chain" id="PRO_5046655269" evidence="3">
    <location>
        <begin position="20"/>
        <end position="138"/>
    </location>
</feature>
<protein>
    <submittedName>
        <fullName evidence="5">Chitin deacetylase</fullName>
    </submittedName>
</protein>
<evidence type="ECO:0000259" key="4">
    <source>
        <dbReference type="PROSITE" id="PS50941"/>
    </source>
</evidence>
<evidence type="ECO:0000256" key="1">
    <source>
        <dbReference type="ARBA" id="ARBA00022669"/>
    </source>
</evidence>
<comment type="caution">
    <text evidence="5">The sequence shown here is derived from an EMBL/GenBank/DDBJ whole genome shotgun (WGS) entry which is preliminary data.</text>
</comment>
<evidence type="ECO:0000256" key="3">
    <source>
        <dbReference type="SAM" id="SignalP"/>
    </source>
</evidence>
<evidence type="ECO:0000313" key="6">
    <source>
        <dbReference type="Proteomes" id="UP001396898"/>
    </source>
</evidence>
<reference evidence="5 6" key="1">
    <citation type="submission" date="2023-01" db="EMBL/GenBank/DDBJ databases">
        <title>Analysis of 21 Apiospora genomes using comparative genomics revels a genus with tremendous synthesis potential of carbohydrate active enzymes and secondary metabolites.</title>
        <authorList>
            <person name="Sorensen T."/>
        </authorList>
    </citation>
    <scope>NUCLEOTIDE SEQUENCE [LARGE SCALE GENOMIC DNA]</scope>
    <source>
        <strain evidence="5 6">CBS 20057</strain>
    </source>
</reference>
<keyword evidence="3" id="KW-0732">Signal</keyword>
<dbReference type="InterPro" id="IPR036861">
    <property type="entry name" value="Endochitinase-like_sf"/>
</dbReference>
<dbReference type="SMART" id="SM00270">
    <property type="entry name" value="ChtBD1"/>
    <property type="match status" value="2"/>
</dbReference>
<comment type="caution">
    <text evidence="2">Lacks conserved residue(s) required for the propagation of feature annotation.</text>
</comment>
<feature type="disulfide bond" evidence="2">
    <location>
        <begin position="104"/>
        <end position="116"/>
    </location>
</feature>